<dbReference type="InterPro" id="IPR020058">
    <property type="entry name" value="Glu/Gln-tRNA-synth_Ib_cat-dom"/>
</dbReference>
<keyword evidence="10" id="KW-0479">Metal-binding</keyword>
<comment type="subcellular location">
    <subcellularLocation>
        <location evidence="1 10">Cytoplasm</location>
    </subcellularLocation>
</comment>
<protein>
    <recommendedName>
        <fullName evidence="10">Glutamate--tRNA ligase</fullName>
        <ecNumber evidence="10">6.1.1.17</ecNumber>
    </recommendedName>
    <alternativeName>
        <fullName evidence="10">Glutamyl-tRNA synthetase</fullName>
        <shortName evidence="10">GluRS</shortName>
    </alternativeName>
</protein>
<comment type="catalytic activity">
    <reaction evidence="10">
        <text>tRNA(Glu) + L-glutamate + ATP = L-glutamyl-tRNA(Glu) + AMP + diphosphate</text>
        <dbReference type="Rhea" id="RHEA:23540"/>
        <dbReference type="Rhea" id="RHEA-COMP:9663"/>
        <dbReference type="Rhea" id="RHEA-COMP:9680"/>
        <dbReference type="ChEBI" id="CHEBI:29985"/>
        <dbReference type="ChEBI" id="CHEBI:30616"/>
        <dbReference type="ChEBI" id="CHEBI:33019"/>
        <dbReference type="ChEBI" id="CHEBI:78442"/>
        <dbReference type="ChEBI" id="CHEBI:78520"/>
        <dbReference type="ChEBI" id="CHEBI:456215"/>
        <dbReference type="EC" id="6.1.1.17"/>
    </reaction>
</comment>
<keyword evidence="6 10" id="KW-0547">Nucleotide-binding</keyword>
<dbReference type="EC" id="6.1.1.17" evidence="10"/>
<dbReference type="GO" id="GO:0005829">
    <property type="term" value="C:cytosol"/>
    <property type="evidence" value="ECO:0007669"/>
    <property type="project" value="TreeGrafter"/>
</dbReference>
<keyword evidence="4 10" id="KW-0963">Cytoplasm</keyword>
<name>A0A350H8A6_UNCW3</name>
<dbReference type="Gene3D" id="1.10.10.350">
    <property type="match status" value="1"/>
</dbReference>
<dbReference type="FunFam" id="3.40.50.620:FF:000007">
    <property type="entry name" value="Glutamate--tRNA ligase"/>
    <property type="match status" value="1"/>
</dbReference>
<dbReference type="InterPro" id="IPR014729">
    <property type="entry name" value="Rossmann-like_a/b/a_fold"/>
</dbReference>
<keyword evidence="7 10" id="KW-0067">ATP-binding</keyword>
<comment type="subunit">
    <text evidence="3 10">Monomer.</text>
</comment>
<dbReference type="GO" id="GO:0004818">
    <property type="term" value="F:glutamate-tRNA ligase activity"/>
    <property type="evidence" value="ECO:0007669"/>
    <property type="project" value="UniProtKB-UniRule"/>
</dbReference>
<dbReference type="PROSITE" id="PS00178">
    <property type="entry name" value="AA_TRNA_LIGASE_I"/>
    <property type="match status" value="1"/>
</dbReference>
<dbReference type="CDD" id="cd00808">
    <property type="entry name" value="GluRS_core"/>
    <property type="match status" value="1"/>
</dbReference>
<feature type="short sequence motif" description="'KMSKS' region" evidence="10">
    <location>
        <begin position="242"/>
        <end position="246"/>
    </location>
</feature>
<reference evidence="13 14" key="1">
    <citation type="journal article" date="2018" name="Nat. Biotechnol.">
        <title>A standardized bacterial taxonomy based on genome phylogeny substantially revises the tree of life.</title>
        <authorList>
            <person name="Parks D.H."/>
            <person name="Chuvochina M."/>
            <person name="Waite D.W."/>
            <person name="Rinke C."/>
            <person name="Skarshewski A."/>
            <person name="Chaumeil P.A."/>
            <person name="Hugenholtz P."/>
        </authorList>
    </citation>
    <scope>NUCLEOTIDE SEQUENCE [LARGE SCALE GENOMIC DNA]</scope>
    <source>
        <strain evidence="13">UBA9956</strain>
    </source>
</reference>
<dbReference type="EMBL" id="DMZY01000036">
    <property type="protein sequence ID" value="HAV91772.1"/>
    <property type="molecule type" value="Genomic_DNA"/>
</dbReference>
<dbReference type="InterPro" id="IPR045462">
    <property type="entry name" value="aa-tRNA-synth_I_cd-bd"/>
</dbReference>
<dbReference type="InterPro" id="IPR008925">
    <property type="entry name" value="aa_tRNA-synth_I_cd-bd_sf"/>
</dbReference>
<evidence type="ECO:0000256" key="1">
    <source>
        <dbReference type="ARBA" id="ARBA00004496"/>
    </source>
</evidence>
<evidence type="ECO:0000256" key="5">
    <source>
        <dbReference type="ARBA" id="ARBA00022598"/>
    </source>
</evidence>
<evidence type="ECO:0000256" key="9">
    <source>
        <dbReference type="ARBA" id="ARBA00023146"/>
    </source>
</evidence>
<dbReference type="InterPro" id="IPR049940">
    <property type="entry name" value="GluQ/Sye"/>
</dbReference>
<feature type="binding site" evidence="10">
    <location>
        <position position="99"/>
    </location>
    <ligand>
        <name>Zn(2+)</name>
        <dbReference type="ChEBI" id="CHEBI:29105"/>
    </ligand>
</feature>
<evidence type="ECO:0000313" key="13">
    <source>
        <dbReference type="EMBL" id="HAV91772.1"/>
    </source>
</evidence>
<evidence type="ECO:0000256" key="3">
    <source>
        <dbReference type="ARBA" id="ARBA00011245"/>
    </source>
</evidence>
<dbReference type="GO" id="GO:0005524">
    <property type="term" value="F:ATP binding"/>
    <property type="evidence" value="ECO:0007669"/>
    <property type="project" value="UniProtKB-UniRule"/>
</dbReference>
<feature type="binding site" evidence="10">
    <location>
        <position position="128"/>
    </location>
    <ligand>
        <name>Zn(2+)</name>
        <dbReference type="ChEBI" id="CHEBI:29105"/>
    </ligand>
</feature>
<dbReference type="InterPro" id="IPR020752">
    <property type="entry name" value="Glu-tRNA-synth_I_codon-bd_sub1"/>
</dbReference>
<keyword evidence="8 10" id="KW-0648">Protein biosynthesis</keyword>
<dbReference type="InterPro" id="IPR000924">
    <property type="entry name" value="Glu/Gln-tRNA-synth"/>
</dbReference>
<dbReference type="InterPro" id="IPR020751">
    <property type="entry name" value="aa-tRNA-synth_I_codon-bd_sub2"/>
</dbReference>
<comment type="cofactor">
    <cofactor evidence="10">
        <name>Zn(2+)</name>
        <dbReference type="ChEBI" id="CHEBI:29105"/>
    </cofactor>
    <text evidence="10">Binds 1 zinc ion per subunit.</text>
</comment>
<sequence length="474" mass="55087">MAQPRLRIAPSPTGYLHVGTARTALYNYLYAKQQNGVFVLRIEDTDVERSSKEMTEIIIEGLKWLGLNYDEGPFFQSDYFKHYTDYIPELEKTGGIYRCFCTPKELDERKNIVMAEKKAWKYDRKCAHLTKDEINKNLESKKPFAWRVRIPEGKTNYDDMIHGIIEKDNSEIEDFIIVRSDNTPIYNFAVVVDDVRMKITHVVRGDDHISNTFKQIHIYRLLNAEPPRFAHLPLILDENKAKLSKRTGTVSVLAFRDMGVLPEAFVNFIALIGWNPGGDKEIMSLDEMVKLFSFEKVTKKGGVFDYKKLEWMNSKYITNYDSKKLLEITKPFFKEAGIDISQVSEETLFKIMDSVKEKARYLKDIPQLTKFFFEEIKEYDEKGKSKFLTPDRIEHLKVLKERLMNVEIFNHDSVEAVYKAYAEEKSLKGADIIHPTRMALSGKTEGPSLFLMMEIMGKERVLSRLTKIIESDIL</sequence>
<evidence type="ECO:0000256" key="6">
    <source>
        <dbReference type="ARBA" id="ARBA00022741"/>
    </source>
</evidence>
<dbReference type="Pfam" id="PF00749">
    <property type="entry name" value="tRNA-synt_1c"/>
    <property type="match status" value="1"/>
</dbReference>
<evidence type="ECO:0000256" key="2">
    <source>
        <dbReference type="ARBA" id="ARBA00007894"/>
    </source>
</evidence>
<comment type="function">
    <text evidence="10">Catalyzes the attachment of glutamate to tRNA(Glu) in a two-step reaction: glutamate is first activated by ATP to form Glu-AMP and then transferred to the acceptor end of tRNA(Glu).</text>
</comment>
<feature type="binding site" evidence="10">
    <location>
        <position position="101"/>
    </location>
    <ligand>
        <name>Zn(2+)</name>
        <dbReference type="ChEBI" id="CHEBI:29105"/>
    </ligand>
</feature>
<comment type="caution">
    <text evidence="13">The sequence shown here is derived from an EMBL/GenBank/DDBJ whole genome shotgun (WGS) entry which is preliminary data.</text>
</comment>
<keyword evidence="10" id="KW-0862">Zinc</keyword>
<dbReference type="Gene3D" id="1.10.8.70">
    <property type="entry name" value="Glutamate-tRNA synthetase, class I, anticodon-binding domain 1"/>
    <property type="match status" value="1"/>
</dbReference>
<evidence type="ECO:0000256" key="8">
    <source>
        <dbReference type="ARBA" id="ARBA00022917"/>
    </source>
</evidence>
<keyword evidence="5 10" id="KW-0436">Ligase</keyword>
<gene>
    <name evidence="10" type="primary">gltX</name>
    <name evidence="13" type="ORF">DCW38_01140</name>
</gene>
<comment type="similarity">
    <text evidence="2 10">Belongs to the class-I aminoacyl-tRNA synthetase family. Glutamate--tRNA ligase type 1 subfamily.</text>
</comment>
<feature type="short sequence motif" description="'HIGH' region" evidence="10">
    <location>
        <begin position="10"/>
        <end position="20"/>
    </location>
</feature>
<dbReference type="PANTHER" id="PTHR43311">
    <property type="entry name" value="GLUTAMATE--TRNA LIGASE"/>
    <property type="match status" value="1"/>
</dbReference>
<evidence type="ECO:0000256" key="4">
    <source>
        <dbReference type="ARBA" id="ARBA00022490"/>
    </source>
</evidence>
<dbReference type="SUPFAM" id="SSF52374">
    <property type="entry name" value="Nucleotidylyl transferase"/>
    <property type="match status" value="1"/>
</dbReference>
<dbReference type="GO" id="GO:0006424">
    <property type="term" value="P:glutamyl-tRNA aminoacylation"/>
    <property type="evidence" value="ECO:0007669"/>
    <property type="project" value="UniProtKB-UniRule"/>
</dbReference>
<dbReference type="GO" id="GO:0008270">
    <property type="term" value="F:zinc ion binding"/>
    <property type="evidence" value="ECO:0007669"/>
    <property type="project" value="UniProtKB-UniRule"/>
</dbReference>
<dbReference type="NCBIfam" id="TIGR00464">
    <property type="entry name" value="gltX_bact"/>
    <property type="match status" value="1"/>
</dbReference>
<proteinExistence type="inferred from homology"/>
<feature type="domain" description="Aminoacyl-tRNA synthetase class I anticodon-binding" evidence="12">
    <location>
        <begin position="325"/>
        <end position="469"/>
    </location>
</feature>
<feature type="binding site" evidence="10">
    <location>
        <position position="245"/>
    </location>
    <ligand>
        <name>ATP</name>
        <dbReference type="ChEBI" id="CHEBI:30616"/>
    </ligand>
</feature>
<keyword evidence="9 10" id="KW-0030">Aminoacyl-tRNA synthetase</keyword>
<dbReference type="InterPro" id="IPR004527">
    <property type="entry name" value="Glu-tRNA-ligase_bac/mito"/>
</dbReference>
<evidence type="ECO:0000256" key="7">
    <source>
        <dbReference type="ARBA" id="ARBA00022840"/>
    </source>
</evidence>
<evidence type="ECO:0000313" key="14">
    <source>
        <dbReference type="Proteomes" id="UP000264062"/>
    </source>
</evidence>
<evidence type="ECO:0000259" key="12">
    <source>
        <dbReference type="Pfam" id="PF19269"/>
    </source>
</evidence>
<dbReference type="InterPro" id="IPR033910">
    <property type="entry name" value="GluRS_core"/>
</dbReference>
<dbReference type="Proteomes" id="UP000264062">
    <property type="component" value="Unassembled WGS sequence"/>
</dbReference>
<dbReference type="PANTHER" id="PTHR43311:SF2">
    <property type="entry name" value="GLUTAMATE--TRNA LIGASE, MITOCHONDRIAL-RELATED"/>
    <property type="match status" value="1"/>
</dbReference>
<accession>A0A350H8A6</accession>
<evidence type="ECO:0000259" key="11">
    <source>
        <dbReference type="Pfam" id="PF00749"/>
    </source>
</evidence>
<dbReference type="Gene3D" id="3.40.50.620">
    <property type="entry name" value="HUPs"/>
    <property type="match status" value="1"/>
</dbReference>
<feature type="binding site" evidence="10">
    <location>
        <position position="126"/>
    </location>
    <ligand>
        <name>Zn(2+)</name>
        <dbReference type="ChEBI" id="CHEBI:29105"/>
    </ligand>
</feature>
<dbReference type="PRINTS" id="PR00987">
    <property type="entry name" value="TRNASYNTHGLU"/>
</dbReference>
<dbReference type="SUPFAM" id="SSF48163">
    <property type="entry name" value="An anticodon-binding domain of class I aminoacyl-tRNA synthetases"/>
    <property type="match status" value="1"/>
</dbReference>
<dbReference type="AlphaFoldDB" id="A0A350H8A6"/>
<dbReference type="InterPro" id="IPR001412">
    <property type="entry name" value="aa-tRNA-synth_I_CS"/>
</dbReference>
<organism evidence="13 14">
    <name type="scientific">candidate division WOR-3 bacterium</name>
    <dbReference type="NCBI Taxonomy" id="2052148"/>
    <lineage>
        <taxon>Bacteria</taxon>
        <taxon>Bacteria division WOR-3</taxon>
    </lineage>
</organism>
<feature type="domain" description="Glutamyl/glutaminyl-tRNA synthetase class Ib catalytic" evidence="11">
    <location>
        <begin position="5"/>
        <end position="311"/>
    </location>
</feature>
<dbReference type="GO" id="GO:0000049">
    <property type="term" value="F:tRNA binding"/>
    <property type="evidence" value="ECO:0007669"/>
    <property type="project" value="InterPro"/>
</dbReference>
<dbReference type="Pfam" id="PF19269">
    <property type="entry name" value="Anticodon_2"/>
    <property type="match status" value="1"/>
</dbReference>
<evidence type="ECO:0000256" key="10">
    <source>
        <dbReference type="HAMAP-Rule" id="MF_00022"/>
    </source>
</evidence>
<dbReference type="HAMAP" id="MF_00022">
    <property type="entry name" value="Glu_tRNA_synth_type1"/>
    <property type="match status" value="1"/>
</dbReference>